<accession>A0ABR0EQJ4</accession>
<dbReference type="PANTHER" id="PTHR42085:SF1">
    <property type="entry name" value="F-BOX DOMAIN-CONTAINING PROTEIN"/>
    <property type="match status" value="1"/>
</dbReference>
<organism evidence="1 2">
    <name type="scientific">Zasmidium cellare</name>
    <name type="common">Wine cellar mold</name>
    <name type="synonym">Racodium cellare</name>
    <dbReference type="NCBI Taxonomy" id="395010"/>
    <lineage>
        <taxon>Eukaryota</taxon>
        <taxon>Fungi</taxon>
        <taxon>Dikarya</taxon>
        <taxon>Ascomycota</taxon>
        <taxon>Pezizomycotina</taxon>
        <taxon>Dothideomycetes</taxon>
        <taxon>Dothideomycetidae</taxon>
        <taxon>Mycosphaerellales</taxon>
        <taxon>Mycosphaerellaceae</taxon>
        <taxon>Zasmidium</taxon>
    </lineage>
</organism>
<evidence type="ECO:0000313" key="1">
    <source>
        <dbReference type="EMBL" id="KAK4503516.1"/>
    </source>
</evidence>
<dbReference type="PANTHER" id="PTHR42085">
    <property type="entry name" value="F-BOX DOMAIN-CONTAINING PROTEIN"/>
    <property type="match status" value="1"/>
</dbReference>
<protein>
    <submittedName>
        <fullName evidence="1">Uncharacterized protein</fullName>
    </submittedName>
</protein>
<dbReference type="EMBL" id="JAXOVC010000003">
    <property type="protein sequence ID" value="KAK4503516.1"/>
    <property type="molecule type" value="Genomic_DNA"/>
</dbReference>
<dbReference type="Proteomes" id="UP001305779">
    <property type="component" value="Unassembled WGS sequence"/>
</dbReference>
<gene>
    <name evidence="1" type="ORF">PRZ48_004431</name>
</gene>
<comment type="caution">
    <text evidence="1">The sequence shown here is derived from an EMBL/GenBank/DDBJ whole genome shotgun (WGS) entry which is preliminary data.</text>
</comment>
<reference evidence="1 2" key="1">
    <citation type="journal article" date="2023" name="G3 (Bethesda)">
        <title>A chromosome-level genome assembly of Zasmidium syzygii isolated from banana leaves.</title>
        <authorList>
            <person name="van Westerhoven A.C."/>
            <person name="Mehrabi R."/>
            <person name="Talebi R."/>
            <person name="Steentjes M.B.F."/>
            <person name="Corcolon B."/>
            <person name="Chong P.A."/>
            <person name="Kema G.H.J."/>
            <person name="Seidl M.F."/>
        </authorList>
    </citation>
    <scope>NUCLEOTIDE SEQUENCE [LARGE SCALE GENOMIC DNA]</scope>
    <source>
        <strain evidence="1 2">P124</strain>
    </source>
</reference>
<name>A0ABR0EQJ4_ZASCE</name>
<keyword evidence="2" id="KW-1185">Reference proteome</keyword>
<evidence type="ECO:0000313" key="2">
    <source>
        <dbReference type="Proteomes" id="UP001305779"/>
    </source>
</evidence>
<sequence length="223" mass="25553">MARHKNIVPSGPAQPQDRCHLFRLPAEIRNSIYSLALAVKPDQRGYVAIRRRVSKPGSVLELLGTCRIIYQEASGLFYGEHRLFIDFWYLGHSPSALTNFKLLGKLSPLRLNGLRDLTVAFELFFPVLEDITRFIKEVRVLPALKTLVIKIEADEHSARVGGMEIARMKQETALMKRAVKQLRSVETFRFFMSDELIDMWRQGKDWQKLLHEVAAAHPSNKPS</sequence>
<dbReference type="InterPro" id="IPR038883">
    <property type="entry name" value="AN11006-like"/>
</dbReference>
<proteinExistence type="predicted"/>